<feature type="region of interest" description="Disordered" evidence="3">
    <location>
        <begin position="348"/>
        <end position="368"/>
    </location>
</feature>
<sequence length="756" mass="83182">MPRAIGLGVSPMSSSLGSHNSSTNTPDTRVTAFSPQDVRSTQRASARNMITPVRDGHDDPFVNDNSKPKGEAKLSATASDFKPFALRPAPRVSSPSTDEKALKYLEEEIENNKIFGSFTTDTGKSRCIKVSSVYGEDTRSLVDASLEKMKAGGFMNQGSQRINELGNVVYLRVSNIIEAAKMHDAIKEDNIRSLQTDYIPLRVWAQIMSPLSLDNHSAHEGQIVLKTAKPSGLSIARFEDNLRKLLTREGPLVAWQMLPPVDDTRFGAVYTMIAEYADSSVASWAVTGINGNVIGKDEENRDVKVSLIHHRPDVKPTSAVFGLSGSASPGTPAHHFSDGYSFARAGSEMSVPSQTPSHQYIPRGSIMRPSLSPRSIEGMSNAFGSMSLRNHTRDSTPLGSGSMASPFGAVGLGHMTAARQFGVSTSSLPVVMGMGMGALYSPATPTQQVPSQYPPFHHHGSFVHPQAPNPYAHFGQTLSSPDSMPQIYSPLSMQRHGRGDFSYSSPSPGGLSRDLGQFNTNSVRRQNAQKVHNASRRQHNPAASQHNHVDIGNIEQGKDVRTTVMLRNIPNKITLQMLKAMLDEVCFGKYGFVYLRIDFLNDCNVGYAFIDFVDFVKARAGQKWYRFQSEKVAQVSYATIQGRDCLIQKFRNSSVMLEPEHYRPKLYYTLADGEELAGKEEEFPQSDNSSKLQRSCQNAEQMGLFAPTAGQQVRADQRGRRSQYDRGNSLAELDEFNFDAYDTFESRGLGGYRASY</sequence>
<dbReference type="PANTHER" id="PTHR23189">
    <property type="entry name" value="RNA RECOGNITION MOTIF-CONTAINING"/>
    <property type="match status" value="1"/>
</dbReference>
<dbReference type="OrthoDB" id="417481at2759"/>
<accession>A0A7D8USF7</accession>
<dbReference type="Proteomes" id="UP000481288">
    <property type="component" value="Unassembled WGS sequence"/>
</dbReference>
<proteinExistence type="predicted"/>
<evidence type="ECO:0000259" key="4">
    <source>
        <dbReference type="PROSITE" id="PS50102"/>
    </source>
</evidence>
<evidence type="ECO:0000313" key="6">
    <source>
        <dbReference type="Proteomes" id="UP000481288"/>
    </source>
</evidence>
<comment type="caution">
    <text evidence="5">The sequence shown here is derived from an EMBL/GenBank/DDBJ whole genome shotgun (WGS) entry which is preliminary data.</text>
</comment>
<dbReference type="Pfam" id="PF04059">
    <property type="entry name" value="RRM_2"/>
    <property type="match status" value="1"/>
</dbReference>
<keyword evidence="1 2" id="KW-0694">RNA-binding</keyword>
<dbReference type="InterPro" id="IPR035979">
    <property type="entry name" value="RBD_domain_sf"/>
</dbReference>
<feature type="compositionally biased region" description="Low complexity" evidence="3">
    <location>
        <begin position="10"/>
        <end position="22"/>
    </location>
</feature>
<feature type="compositionally biased region" description="Basic and acidic residues" evidence="3">
    <location>
        <begin position="715"/>
        <end position="724"/>
    </location>
</feature>
<dbReference type="EMBL" id="QGMG01000164">
    <property type="protein sequence ID" value="TVY56384.1"/>
    <property type="molecule type" value="Genomic_DNA"/>
</dbReference>
<evidence type="ECO:0000256" key="3">
    <source>
        <dbReference type="SAM" id="MobiDB-lite"/>
    </source>
</evidence>
<protein>
    <submittedName>
        <fullName evidence="5">Meiosis protein mei2</fullName>
    </submittedName>
</protein>
<feature type="region of interest" description="Disordered" evidence="3">
    <location>
        <begin position="707"/>
        <end position="726"/>
    </location>
</feature>
<organism evidence="5 6">
    <name type="scientific">Lachnellula cervina</name>
    <dbReference type="NCBI Taxonomy" id="1316786"/>
    <lineage>
        <taxon>Eukaryota</taxon>
        <taxon>Fungi</taxon>
        <taxon>Dikarya</taxon>
        <taxon>Ascomycota</taxon>
        <taxon>Pezizomycotina</taxon>
        <taxon>Leotiomycetes</taxon>
        <taxon>Helotiales</taxon>
        <taxon>Lachnaceae</taxon>
        <taxon>Lachnellula</taxon>
    </lineage>
</organism>
<feature type="domain" description="RRM" evidence="4">
    <location>
        <begin position="562"/>
        <end position="652"/>
    </location>
</feature>
<keyword evidence="6" id="KW-1185">Reference proteome</keyword>
<reference evidence="5 6" key="1">
    <citation type="submission" date="2018-05" db="EMBL/GenBank/DDBJ databases">
        <title>Whole genome sequencing for identification of molecular markers to develop diagnostic detection tools for the regulated plant pathogen Lachnellula willkommii.</title>
        <authorList>
            <person name="Giroux E."/>
            <person name="Bilodeau G."/>
        </authorList>
    </citation>
    <scope>NUCLEOTIDE SEQUENCE [LARGE SCALE GENOMIC DNA]</scope>
    <source>
        <strain evidence="5 6">CBS 625.97</strain>
    </source>
</reference>
<dbReference type="GO" id="GO:0003723">
    <property type="term" value="F:RNA binding"/>
    <property type="evidence" value="ECO:0007669"/>
    <property type="project" value="UniProtKB-UniRule"/>
</dbReference>
<evidence type="ECO:0000256" key="2">
    <source>
        <dbReference type="PROSITE-ProRule" id="PRU00176"/>
    </source>
</evidence>
<dbReference type="InterPro" id="IPR007201">
    <property type="entry name" value="Mei2-like_Rrm_C"/>
</dbReference>
<dbReference type="SUPFAM" id="SSF54928">
    <property type="entry name" value="RNA-binding domain, RBD"/>
    <property type="match status" value="1"/>
</dbReference>
<dbReference type="InterPro" id="IPR000504">
    <property type="entry name" value="RRM_dom"/>
</dbReference>
<feature type="compositionally biased region" description="Polar residues" evidence="3">
    <location>
        <begin position="23"/>
        <end position="45"/>
    </location>
</feature>
<name>A0A7D8USF7_9HELO</name>
<feature type="region of interest" description="Disordered" evidence="3">
    <location>
        <begin position="1"/>
        <end position="72"/>
    </location>
</feature>
<dbReference type="AlphaFoldDB" id="A0A7D8USF7"/>
<feature type="compositionally biased region" description="Basic and acidic residues" evidence="3">
    <location>
        <begin position="54"/>
        <end position="72"/>
    </location>
</feature>
<feature type="region of interest" description="Disordered" evidence="3">
    <location>
        <begin position="527"/>
        <end position="547"/>
    </location>
</feature>
<evidence type="ECO:0000313" key="5">
    <source>
        <dbReference type="EMBL" id="TVY56384.1"/>
    </source>
</evidence>
<dbReference type="PROSITE" id="PS50102">
    <property type="entry name" value="RRM"/>
    <property type="match status" value="1"/>
</dbReference>
<gene>
    <name evidence="5" type="primary">mei2</name>
    <name evidence="5" type="ORF">LCER1_G001272</name>
</gene>
<evidence type="ECO:0000256" key="1">
    <source>
        <dbReference type="ARBA" id="ARBA00022884"/>
    </source>
</evidence>